<reference evidence="2 3" key="1">
    <citation type="submission" date="2019-04" db="EMBL/GenBank/DDBJ databases">
        <authorList>
            <person name="Van Vliet M D."/>
        </authorList>
    </citation>
    <scope>NUCLEOTIDE SEQUENCE [LARGE SCALE GENOMIC DNA]</scope>
    <source>
        <strain evidence="2 3">F1</strain>
    </source>
</reference>
<accession>A0A6C2UAS1</accession>
<dbReference type="EMBL" id="CAAHFG010000004">
    <property type="protein sequence ID" value="VGO17218.1"/>
    <property type="molecule type" value="Genomic_DNA"/>
</dbReference>
<proteinExistence type="predicted"/>
<feature type="signal peptide" evidence="1">
    <location>
        <begin position="1"/>
        <end position="21"/>
    </location>
</feature>
<dbReference type="Proteomes" id="UP000366872">
    <property type="component" value="Unassembled WGS sequence"/>
</dbReference>
<sequence length="304" mass="32394">MKSIYTIALVASLFTAAAASAEILVDYGTVATPPGATSVSNSAPGVTYLTTSDLTASAELSANIVNQRFVPQGWTQPTPASALASGEYITFNIGIDPEKQLNLATLDMFFSVQADPENTPDWAIYSSIDSFANPVASGTDLIGGTYISASIDVSGTAFDTVTGNLEFRICMADVKNEWFWAGVSSDNNDAGWPKPSAITLTGTVEDKVDPIVPELIVPATVVDSTKVYNMVIQTEDGFPSTLYPVSKANLTTDPWGSIAHSASPFGPFMVTNLAYSTIVDGDYSIYIELHDATKRAFFNIEYID</sequence>
<protein>
    <submittedName>
        <fullName evidence="2">Uncharacterized protein</fullName>
    </submittedName>
</protein>
<gene>
    <name evidence="2" type="ORF">PDESU_05814</name>
</gene>
<keyword evidence="1" id="KW-0732">Signal</keyword>
<organism evidence="2 3">
    <name type="scientific">Pontiella desulfatans</name>
    <dbReference type="NCBI Taxonomy" id="2750659"/>
    <lineage>
        <taxon>Bacteria</taxon>
        <taxon>Pseudomonadati</taxon>
        <taxon>Kiritimatiellota</taxon>
        <taxon>Kiritimatiellia</taxon>
        <taxon>Kiritimatiellales</taxon>
        <taxon>Pontiellaceae</taxon>
        <taxon>Pontiella</taxon>
    </lineage>
</organism>
<evidence type="ECO:0000256" key="1">
    <source>
        <dbReference type="SAM" id="SignalP"/>
    </source>
</evidence>
<name>A0A6C2UAS1_PONDE</name>
<feature type="chain" id="PRO_5025522878" evidence="1">
    <location>
        <begin position="22"/>
        <end position="304"/>
    </location>
</feature>
<evidence type="ECO:0000313" key="2">
    <source>
        <dbReference type="EMBL" id="VGO17218.1"/>
    </source>
</evidence>
<dbReference type="AlphaFoldDB" id="A0A6C2UAS1"/>
<dbReference type="RefSeq" id="WP_136082707.1">
    <property type="nucleotide sequence ID" value="NZ_CAAHFG010000004.1"/>
</dbReference>
<evidence type="ECO:0000313" key="3">
    <source>
        <dbReference type="Proteomes" id="UP000366872"/>
    </source>
</evidence>
<keyword evidence="3" id="KW-1185">Reference proteome</keyword>